<dbReference type="STRING" id="1094715.GCA_000236165_01896"/>
<name>A0A377G7J0_9GAMM</name>
<organism evidence="2 3">
    <name type="scientific">Fluoribacter dumoffii</name>
    <dbReference type="NCBI Taxonomy" id="463"/>
    <lineage>
        <taxon>Bacteria</taxon>
        <taxon>Pseudomonadati</taxon>
        <taxon>Pseudomonadota</taxon>
        <taxon>Gammaproteobacteria</taxon>
        <taxon>Legionellales</taxon>
        <taxon>Legionellaceae</taxon>
        <taxon>Fluoribacter</taxon>
    </lineage>
</organism>
<sequence length="365" mass="40890">MNRVMILGGYGHFGVKISEALLKSQIPVIIVGRHFDKLNNMVELLKQKYPADLIFGSCFDIYEDLNDKLRELKPSIVIHTSGPFQNQNYIIPRLCIENQVHYIDIADARDYVRDISSLNDQAIQNKVTVISGASSVPGLTSAVIQHYKPEFSKLDHLKFGISSGQQTPGGVATTEAILSYTGKEIPTYKGAKSRVIGWQGLHRVELPVCGKRWQSNCSIPDLDLFPEHYGLKSIEFSGGVESSFLHLSLWLISWLIRWGLPLQLNNNSNLFHTVAKKFEGFGSDAGGLYIFLSGKDLADKSKTVKWFIIARKNHGLYIPTIPAIVLAKRIYRGEYQDIGAKPCVELVSLDELLAEMKDYDISVFD</sequence>
<dbReference type="PANTHER" id="PTHR43796:SF2">
    <property type="entry name" value="CARBOXYNORSPERMIDINE SYNTHASE"/>
    <property type="match status" value="1"/>
</dbReference>
<dbReference type="EMBL" id="UGGT01000001">
    <property type="protein sequence ID" value="STO20471.1"/>
    <property type="molecule type" value="Genomic_DNA"/>
</dbReference>
<dbReference type="Proteomes" id="UP000254554">
    <property type="component" value="Unassembled WGS sequence"/>
</dbReference>
<proteinExistence type="predicted"/>
<feature type="domain" description="Saccharopine dehydrogenase NADP binding" evidence="1">
    <location>
        <begin position="4"/>
        <end position="130"/>
    </location>
</feature>
<evidence type="ECO:0000259" key="1">
    <source>
        <dbReference type="Pfam" id="PF03435"/>
    </source>
</evidence>
<keyword evidence="3" id="KW-1185">Reference proteome</keyword>
<evidence type="ECO:0000313" key="2">
    <source>
        <dbReference type="EMBL" id="STO20471.1"/>
    </source>
</evidence>
<gene>
    <name evidence="2" type="ORF">NCTC11370_00525</name>
</gene>
<dbReference type="SUPFAM" id="SSF51735">
    <property type="entry name" value="NAD(P)-binding Rossmann-fold domains"/>
    <property type="match status" value="1"/>
</dbReference>
<evidence type="ECO:0000313" key="3">
    <source>
        <dbReference type="Proteomes" id="UP000254554"/>
    </source>
</evidence>
<accession>A0A377G7J0</accession>
<dbReference type="Gene3D" id="3.40.50.720">
    <property type="entry name" value="NAD(P)-binding Rossmann-like Domain"/>
    <property type="match status" value="1"/>
</dbReference>
<dbReference type="RefSeq" id="WP_019349933.1">
    <property type="nucleotide sequence ID" value="NZ_JAPHOS010000001.1"/>
</dbReference>
<dbReference type="Pfam" id="PF03435">
    <property type="entry name" value="Sacchrp_dh_NADP"/>
    <property type="match status" value="1"/>
</dbReference>
<reference evidence="2 3" key="1">
    <citation type="submission" date="2018-06" db="EMBL/GenBank/DDBJ databases">
        <authorList>
            <consortium name="Pathogen Informatics"/>
            <person name="Doyle S."/>
        </authorList>
    </citation>
    <scope>NUCLEOTIDE SEQUENCE [LARGE SCALE GENOMIC DNA]</scope>
    <source>
        <strain evidence="2 3">NCTC11370</strain>
    </source>
</reference>
<dbReference type="GeneID" id="93292845"/>
<dbReference type="OrthoDB" id="528778at2"/>
<dbReference type="InterPro" id="IPR005097">
    <property type="entry name" value="Sacchrp_dh_NADP-bd"/>
</dbReference>
<dbReference type="PANTHER" id="PTHR43796">
    <property type="entry name" value="CARBOXYNORSPERMIDINE SYNTHASE"/>
    <property type="match status" value="1"/>
</dbReference>
<dbReference type="AlphaFoldDB" id="A0A377G7J0"/>
<protein>
    <submittedName>
        <fullName evidence="2">Saccharopine dehydrogenase</fullName>
    </submittedName>
</protein>
<dbReference type="InterPro" id="IPR036291">
    <property type="entry name" value="NAD(P)-bd_dom_sf"/>
</dbReference>